<dbReference type="InterPro" id="IPR036866">
    <property type="entry name" value="RibonucZ/Hydroxyglut_hydro"/>
</dbReference>
<dbReference type="Proteomes" id="UP000254771">
    <property type="component" value="Unassembled WGS sequence"/>
</dbReference>
<evidence type="ECO:0000313" key="2">
    <source>
        <dbReference type="EMBL" id="RDH87597.1"/>
    </source>
</evidence>
<dbReference type="PANTHER" id="PTHR47619">
    <property type="entry name" value="METALLO-HYDROLASE YYCJ-RELATED"/>
    <property type="match status" value="1"/>
</dbReference>
<dbReference type="InterPro" id="IPR001279">
    <property type="entry name" value="Metallo-B-lactamas"/>
</dbReference>
<reference evidence="2 3" key="1">
    <citation type="journal article" date="2018" name="ISME J.">
        <title>Endosymbiont genomes yield clues of tubeworm success.</title>
        <authorList>
            <person name="Li Y."/>
            <person name="Liles M.R."/>
            <person name="Halanych K.M."/>
        </authorList>
    </citation>
    <scope>NUCLEOTIDE SEQUENCE [LARGE SCALE GENOMIC DNA]</scope>
    <source>
        <strain evidence="2">A1462</strain>
    </source>
</reference>
<dbReference type="InterPro" id="IPR052533">
    <property type="entry name" value="WalJ/YycJ-like"/>
</dbReference>
<protein>
    <submittedName>
        <fullName evidence="2">MBL fold metallo-hydrolase</fullName>
    </submittedName>
</protein>
<proteinExistence type="predicted"/>
<dbReference type="PANTHER" id="PTHR47619:SF1">
    <property type="entry name" value="EXODEOXYRIBONUCLEASE WALJ"/>
    <property type="match status" value="1"/>
</dbReference>
<sequence>MRFASLGSGSKGNALLIETGHVRVLVDCGFPAREIERRLGLLDVAADSLDAILITHEHSDHVSGLGPLTRRYKLPAWMTAGTYRGARCGEIPALHCIDSHAGPFSIGDLKITPYPVPHDAREPCQFVFRADGVSLGLLTDAGHITPHIVDNLSDCDALQLEFNHDTEMLRAGPYPPRLQARVGGVLGHLSNRQSLELLTRLGQQRLQHLVAAHLSEANNTAALVRGGVMLHAPQIVERLTVATQRTPTTWLAL</sequence>
<dbReference type="EMBL" id="QFXE01000005">
    <property type="protein sequence ID" value="RDH87597.1"/>
    <property type="molecule type" value="Genomic_DNA"/>
</dbReference>
<evidence type="ECO:0000259" key="1">
    <source>
        <dbReference type="SMART" id="SM00849"/>
    </source>
</evidence>
<dbReference type="Pfam" id="PF12706">
    <property type="entry name" value="Lactamase_B_2"/>
    <property type="match status" value="1"/>
</dbReference>
<dbReference type="GO" id="GO:0016787">
    <property type="term" value="F:hydrolase activity"/>
    <property type="evidence" value="ECO:0007669"/>
    <property type="project" value="UniProtKB-KW"/>
</dbReference>
<dbReference type="Gene3D" id="3.60.15.10">
    <property type="entry name" value="Ribonuclease Z/Hydroxyacylglutathione hydrolase-like"/>
    <property type="match status" value="1"/>
</dbReference>
<name>A0A370DSA1_9GAMM</name>
<gene>
    <name evidence="2" type="ORF">DIZ78_03250</name>
</gene>
<feature type="domain" description="Metallo-beta-lactamase" evidence="1">
    <location>
        <begin position="11"/>
        <end position="188"/>
    </location>
</feature>
<dbReference type="SMART" id="SM00849">
    <property type="entry name" value="Lactamase_B"/>
    <property type="match status" value="1"/>
</dbReference>
<dbReference type="AlphaFoldDB" id="A0A370DSA1"/>
<evidence type="ECO:0000313" key="3">
    <source>
        <dbReference type="Proteomes" id="UP000254771"/>
    </source>
</evidence>
<comment type="caution">
    <text evidence="2">The sequence shown here is derived from an EMBL/GenBank/DDBJ whole genome shotgun (WGS) entry which is preliminary data.</text>
</comment>
<organism evidence="2 3">
    <name type="scientific">endosymbiont of Escarpia spicata</name>
    <dbReference type="NCBI Taxonomy" id="2200908"/>
    <lineage>
        <taxon>Bacteria</taxon>
        <taxon>Pseudomonadati</taxon>
        <taxon>Pseudomonadota</taxon>
        <taxon>Gammaproteobacteria</taxon>
        <taxon>sulfur-oxidizing symbionts</taxon>
    </lineage>
</organism>
<keyword evidence="3" id="KW-1185">Reference proteome</keyword>
<accession>A0A370DSA1</accession>
<dbReference type="SUPFAM" id="SSF56281">
    <property type="entry name" value="Metallo-hydrolase/oxidoreductase"/>
    <property type="match status" value="1"/>
</dbReference>